<proteinExistence type="predicted"/>
<comment type="caution">
    <text evidence="1">The sequence shown here is derived from an EMBL/GenBank/DDBJ whole genome shotgun (WGS) entry which is preliminary data.</text>
</comment>
<organism evidence="1 2">
    <name type="scientific">Rhodococcus aetherivorans</name>
    <dbReference type="NCBI Taxonomy" id="191292"/>
    <lineage>
        <taxon>Bacteria</taxon>
        <taxon>Bacillati</taxon>
        <taxon>Actinomycetota</taxon>
        <taxon>Actinomycetes</taxon>
        <taxon>Mycobacteriales</taxon>
        <taxon>Nocardiaceae</taxon>
        <taxon>Rhodococcus</taxon>
    </lineage>
</organism>
<protein>
    <submittedName>
        <fullName evidence="1">PF00070 family, FAD-dependent NAD(P)-disulphide oxidoreductase</fullName>
    </submittedName>
</protein>
<dbReference type="SUPFAM" id="SSF55424">
    <property type="entry name" value="FAD/NAD-linked reductases, dimerisation (C-terminal) domain"/>
    <property type="match status" value="1"/>
</dbReference>
<accession>A0ABQ0YUF7</accession>
<dbReference type="Proteomes" id="UP000325466">
    <property type="component" value="Unassembled WGS sequence"/>
</dbReference>
<evidence type="ECO:0000313" key="1">
    <source>
        <dbReference type="EMBL" id="GES40022.1"/>
    </source>
</evidence>
<evidence type="ECO:0000313" key="2">
    <source>
        <dbReference type="Proteomes" id="UP000325466"/>
    </source>
</evidence>
<dbReference type="InterPro" id="IPR016156">
    <property type="entry name" value="FAD/NAD-linked_Rdtase_dimer_sf"/>
</dbReference>
<reference evidence="1 2" key="1">
    <citation type="journal article" date="2018" name="Biodegradation">
        <title>1,4-Dioxane degradation characteristics of Rhodococcus aetherivorans JCM 14343.</title>
        <authorList>
            <person name="Inoue D."/>
            <person name="Tsunoda T."/>
            <person name="Yamamoto N."/>
            <person name="Ike M."/>
            <person name="Sei K."/>
        </authorList>
    </citation>
    <scope>NUCLEOTIDE SEQUENCE [LARGE SCALE GENOMIC DNA]</scope>
    <source>
        <strain evidence="1 2">JCM 14343</strain>
    </source>
</reference>
<sequence>MTTGATYTQLAQAIHIHPTLAEAVNTAAGGVHREIGA</sequence>
<dbReference type="Gene3D" id="3.30.390.30">
    <property type="match status" value="1"/>
</dbReference>
<dbReference type="EMBL" id="BLAH01000165">
    <property type="protein sequence ID" value="GES40022.1"/>
    <property type="molecule type" value="Genomic_DNA"/>
</dbReference>
<gene>
    <name evidence="1" type="ORF">RAJCM14343_5300</name>
</gene>
<keyword evidence="2" id="KW-1185">Reference proteome</keyword>
<name>A0ABQ0YUF7_9NOCA</name>